<evidence type="ECO:0000313" key="10">
    <source>
        <dbReference type="EMBL" id="AIC30489.1"/>
    </source>
</evidence>
<evidence type="ECO:0000259" key="9">
    <source>
        <dbReference type="PROSITE" id="PS50850"/>
    </source>
</evidence>
<dbReference type="HOGENOM" id="CLU_055598_3_0_5"/>
<feature type="transmembrane region" description="Helical" evidence="8">
    <location>
        <begin position="105"/>
        <end position="125"/>
    </location>
</feature>
<dbReference type="InterPro" id="IPR020846">
    <property type="entry name" value="MFS_dom"/>
</dbReference>
<dbReference type="PANTHER" id="PTHR23535">
    <property type="entry name" value="SUGAR EFFLUX TRANSPORTER A-RELATED"/>
    <property type="match status" value="1"/>
</dbReference>
<feature type="transmembrane region" description="Helical" evidence="8">
    <location>
        <begin position="174"/>
        <end position="195"/>
    </location>
</feature>
<accession>A0A060I9X6</accession>
<keyword evidence="3" id="KW-1003">Cell membrane</keyword>
<dbReference type="PROSITE" id="PS50850">
    <property type="entry name" value="MFS"/>
    <property type="match status" value="1"/>
</dbReference>
<feature type="transmembrane region" description="Helical" evidence="8">
    <location>
        <begin position="81"/>
        <end position="99"/>
    </location>
</feature>
<keyword evidence="5 8" id="KW-0812">Transmembrane</keyword>
<dbReference type="RefSeq" id="WP_040141305.1">
    <property type="nucleotide sequence ID" value="NZ_CP006989.1"/>
</dbReference>
<feature type="transmembrane region" description="Helical" evidence="8">
    <location>
        <begin position="287"/>
        <end position="305"/>
    </location>
</feature>
<evidence type="ECO:0000256" key="6">
    <source>
        <dbReference type="ARBA" id="ARBA00022989"/>
    </source>
</evidence>
<dbReference type="KEGG" id="rei:IE4771_PC00364"/>
<dbReference type="Gene3D" id="1.20.1250.20">
    <property type="entry name" value="MFS general substrate transporter like domains"/>
    <property type="match status" value="2"/>
</dbReference>
<keyword evidence="7 8" id="KW-0472">Membrane</keyword>
<dbReference type="AlphaFoldDB" id="A0A060I9X6"/>
<proteinExistence type="predicted"/>
<evidence type="ECO:0000256" key="4">
    <source>
        <dbReference type="ARBA" id="ARBA00022597"/>
    </source>
</evidence>
<organism evidence="10 11">
    <name type="scientific">Rhizobium etli bv. mimosae str. IE4771</name>
    <dbReference type="NCBI Taxonomy" id="1432050"/>
    <lineage>
        <taxon>Bacteria</taxon>
        <taxon>Pseudomonadati</taxon>
        <taxon>Pseudomonadota</taxon>
        <taxon>Alphaproteobacteria</taxon>
        <taxon>Hyphomicrobiales</taxon>
        <taxon>Rhizobiaceae</taxon>
        <taxon>Rhizobium/Agrobacterium group</taxon>
        <taxon>Rhizobium</taxon>
    </lineage>
</organism>
<keyword evidence="10" id="KW-0614">Plasmid</keyword>
<protein>
    <submittedName>
        <fullName evidence="10">Major facilitator superfamily protein</fullName>
    </submittedName>
</protein>
<dbReference type="OrthoDB" id="1491684at2"/>
<geneLocation type="plasmid" evidence="10 11">
    <name>pRetIE4771c</name>
</geneLocation>
<keyword evidence="2" id="KW-0813">Transport</keyword>
<keyword evidence="6 8" id="KW-1133">Transmembrane helix</keyword>
<name>A0A060I9X6_RHIET</name>
<evidence type="ECO:0000256" key="7">
    <source>
        <dbReference type="ARBA" id="ARBA00023136"/>
    </source>
</evidence>
<feature type="transmembrane region" description="Helical" evidence="8">
    <location>
        <begin position="12"/>
        <end position="29"/>
    </location>
</feature>
<dbReference type="InterPro" id="IPR036259">
    <property type="entry name" value="MFS_trans_sf"/>
</dbReference>
<feature type="domain" description="Major facilitator superfamily (MFS) profile" evidence="9">
    <location>
        <begin position="219"/>
        <end position="407"/>
    </location>
</feature>
<reference evidence="10 11" key="1">
    <citation type="submission" date="2013-12" db="EMBL/GenBank/DDBJ databases">
        <title>Complete genome sequence of Rhizobium etli bv. mimosae IE4771.</title>
        <authorList>
            <person name="Bustos P."/>
            <person name="Santamaria R.I."/>
            <person name="Lozano L."/>
            <person name="Ormeno-Orrillo E."/>
            <person name="Rogel M.A."/>
            <person name="Romero D."/>
            <person name="Cevallos M.A."/>
            <person name="Martinez-Romero E."/>
            <person name="Gonzalez V."/>
        </authorList>
    </citation>
    <scope>NUCLEOTIDE SEQUENCE [LARGE SCALE GENOMIC DNA]</scope>
    <source>
        <strain evidence="10 11">IE4771</strain>
        <plasmid evidence="11">Plasmid pRetIE4771c</plasmid>
    </source>
</reference>
<dbReference type="EMBL" id="CP006989">
    <property type="protein sequence ID" value="AIC30489.1"/>
    <property type="molecule type" value="Genomic_DNA"/>
</dbReference>
<evidence type="ECO:0000256" key="5">
    <source>
        <dbReference type="ARBA" id="ARBA00022692"/>
    </source>
</evidence>
<gene>
    <name evidence="10" type="ORF">IE4771_PC00364</name>
</gene>
<feature type="transmembrane region" description="Helical" evidence="8">
    <location>
        <begin position="345"/>
        <end position="366"/>
    </location>
</feature>
<dbReference type="GO" id="GO:0022857">
    <property type="term" value="F:transmembrane transporter activity"/>
    <property type="evidence" value="ECO:0007669"/>
    <property type="project" value="InterPro"/>
</dbReference>
<evidence type="ECO:0000256" key="3">
    <source>
        <dbReference type="ARBA" id="ARBA00022475"/>
    </source>
</evidence>
<feature type="transmembrane region" description="Helical" evidence="8">
    <location>
        <begin position="146"/>
        <end position="168"/>
    </location>
</feature>
<dbReference type="SUPFAM" id="SSF103473">
    <property type="entry name" value="MFS general substrate transporter"/>
    <property type="match status" value="1"/>
</dbReference>
<comment type="subcellular location">
    <subcellularLocation>
        <location evidence="1">Cell membrane</location>
        <topology evidence="1">Multi-pass membrane protein</topology>
    </subcellularLocation>
</comment>
<feature type="transmembrane region" description="Helical" evidence="8">
    <location>
        <begin position="372"/>
        <end position="393"/>
    </location>
</feature>
<feature type="transmembrane region" description="Helical" evidence="8">
    <location>
        <begin position="257"/>
        <end position="275"/>
    </location>
</feature>
<dbReference type="GO" id="GO:0005886">
    <property type="term" value="C:plasma membrane"/>
    <property type="evidence" value="ECO:0007669"/>
    <property type="project" value="UniProtKB-SubCell"/>
</dbReference>
<dbReference type="PANTHER" id="PTHR23535:SF2">
    <property type="entry name" value="SUGAR EFFLUX TRANSPORTER A-RELATED"/>
    <property type="match status" value="1"/>
</dbReference>
<evidence type="ECO:0000256" key="1">
    <source>
        <dbReference type="ARBA" id="ARBA00004651"/>
    </source>
</evidence>
<evidence type="ECO:0000256" key="2">
    <source>
        <dbReference type="ARBA" id="ARBA00022448"/>
    </source>
</evidence>
<evidence type="ECO:0000313" key="11">
    <source>
        <dbReference type="Proteomes" id="UP000027180"/>
    </source>
</evidence>
<sequence length="407" mass="42206">MNRLFPDVFRNPAIRASMIAIFTFGMAGAMTAPYRSVIGIRELGLSDGLYSALSFVSAAVNVVISVLLGNLADRLGEYRSTMIGACIFGIVGYGMVYAFPTAAIFIISGLLPLPIFGALNSLLFANARAAMQGMNRSDMVTANSGVRAMISLSWVLIPGITGLVLSGASSMLPAYLFAGLSCVLCLGIIIFALPKRAGAMMAELRRLTYIGALREVVSPRISAHIAGVALITSTLHLNDALLPLIATGAAHGRLSDVGILVGIVALLEVIFIIVWSRIARQAGQMTALAAGTIIYALFLGLLGFASQPWHLYALTLLAGIGAAAIISIPITYLQDLIADRPGLGSALISVNIFASAGIGALVFAAGTWATGYSGTAVLSAVTGLSGIALLGLLQRRPAVAPVDAEVQ</sequence>
<dbReference type="Proteomes" id="UP000027180">
    <property type="component" value="Plasmid pRetIE4771c"/>
</dbReference>
<feature type="transmembrane region" description="Helical" evidence="8">
    <location>
        <begin position="311"/>
        <end position="333"/>
    </location>
</feature>
<feature type="transmembrane region" description="Helical" evidence="8">
    <location>
        <begin position="49"/>
        <end position="69"/>
    </location>
</feature>
<evidence type="ECO:0000256" key="8">
    <source>
        <dbReference type="SAM" id="Phobius"/>
    </source>
</evidence>
<keyword evidence="4" id="KW-0762">Sugar transport</keyword>